<sequence>MAKINGHCAPKQNPITMEATYSPFGTSNAIIKWPTQDKRRVRERIKGRGNLYFVKTISEMKPEATRPRRIWGFNESSFEFPKIVFFDDDDRKWEEK</sequence>
<dbReference type="EnsemblPlants" id="MELO3C034032.2.1">
    <property type="protein sequence ID" value="MELO3C034032.2.1"/>
    <property type="gene ID" value="MELO3C034032.2"/>
</dbReference>
<dbReference type="Gramene" id="MELO3C034032.2.1">
    <property type="protein sequence ID" value="MELO3C034032.2.1"/>
    <property type="gene ID" value="MELO3C034032.2"/>
</dbReference>
<organism evidence="1">
    <name type="scientific">Cucumis melo</name>
    <name type="common">Muskmelon</name>
    <dbReference type="NCBI Taxonomy" id="3656"/>
    <lineage>
        <taxon>Eukaryota</taxon>
        <taxon>Viridiplantae</taxon>
        <taxon>Streptophyta</taxon>
        <taxon>Embryophyta</taxon>
        <taxon>Tracheophyta</taxon>
        <taxon>Spermatophyta</taxon>
        <taxon>Magnoliopsida</taxon>
        <taxon>eudicotyledons</taxon>
        <taxon>Gunneridae</taxon>
        <taxon>Pentapetalae</taxon>
        <taxon>rosids</taxon>
        <taxon>fabids</taxon>
        <taxon>Cucurbitales</taxon>
        <taxon>Cucurbitaceae</taxon>
        <taxon>Benincaseae</taxon>
        <taxon>Cucumis</taxon>
    </lineage>
</organism>
<evidence type="ECO:0000313" key="1">
    <source>
        <dbReference type="EnsemblPlants" id="MELO3C034032.2.1"/>
    </source>
</evidence>
<reference evidence="1" key="1">
    <citation type="submission" date="2023-03" db="UniProtKB">
        <authorList>
            <consortium name="EnsemblPlants"/>
        </authorList>
    </citation>
    <scope>IDENTIFICATION</scope>
</reference>
<protein>
    <submittedName>
        <fullName evidence="1">Uncharacterized protein</fullName>
    </submittedName>
</protein>
<dbReference type="AlphaFoldDB" id="A0A9I9EI22"/>
<accession>A0A9I9EI22</accession>
<name>A0A9I9EI22_CUCME</name>
<proteinExistence type="predicted"/>